<gene>
    <name evidence="5" type="ORF">D0Z67_29120</name>
</gene>
<dbReference type="Pfam" id="PF17289">
    <property type="entry name" value="Terminase_6C"/>
    <property type="match status" value="1"/>
</dbReference>
<keyword evidence="5" id="KW-0614">Plasmid</keyword>
<dbReference type="Gene3D" id="2.170.16.10">
    <property type="entry name" value="Hedgehog/Intein (Hint) domain"/>
    <property type="match status" value="2"/>
</dbReference>
<dbReference type="PROSITE" id="PS50817">
    <property type="entry name" value="INTEIN_N_TER"/>
    <property type="match status" value="1"/>
</dbReference>
<dbReference type="NCBIfam" id="TIGR01443">
    <property type="entry name" value="intein_Cterm"/>
    <property type="match status" value="1"/>
</dbReference>
<evidence type="ECO:0000256" key="2">
    <source>
        <dbReference type="SAM" id="MobiDB-lite"/>
    </source>
</evidence>
<name>A0A4P6U5M1_STRSO</name>
<feature type="region of interest" description="Disordered" evidence="2">
    <location>
        <begin position="295"/>
        <end position="321"/>
    </location>
</feature>
<evidence type="ECO:0000259" key="4">
    <source>
        <dbReference type="SMART" id="SM00306"/>
    </source>
</evidence>
<dbReference type="STRING" id="73044.GCA_000725795_04935"/>
<geneLocation type="plasmid" evidence="5">
    <name>unnamed</name>
</geneLocation>
<dbReference type="KEGG" id="sseo:D0Z67_29120"/>
<reference evidence="5 6" key="1">
    <citation type="submission" date="2018-08" db="EMBL/GenBank/DDBJ databases">
        <title>The complete genome sequence of Streptomyces seoulensis, a pioneer strain for nickel superoxide dismutase discovery.</title>
        <authorList>
            <person name="Shin J."/>
            <person name="Lee J.-S."/>
            <person name="Lee E.-J."/>
            <person name="Youn H.-D."/>
        </authorList>
    </citation>
    <scope>NUCLEOTIDE SEQUENCE [LARGE SCALE GENOMIC DNA]</scope>
    <source>
        <strain evidence="5 6">KCTC 9819</strain>
        <plasmid evidence="5 6">unnamed</plasmid>
    </source>
</reference>
<dbReference type="InterPro" id="IPR030934">
    <property type="entry name" value="Intein_C"/>
</dbReference>
<feature type="region of interest" description="Disordered" evidence="2">
    <location>
        <begin position="478"/>
        <end position="503"/>
    </location>
</feature>
<dbReference type="GO" id="GO:0016539">
    <property type="term" value="P:intein-mediated protein splicing"/>
    <property type="evidence" value="ECO:0007669"/>
    <property type="project" value="InterPro"/>
</dbReference>
<organism evidence="5 6">
    <name type="scientific">Streptomyces seoulensis</name>
    <dbReference type="NCBI Taxonomy" id="73044"/>
    <lineage>
        <taxon>Bacteria</taxon>
        <taxon>Bacillati</taxon>
        <taxon>Actinomycetota</taxon>
        <taxon>Actinomycetes</taxon>
        <taxon>Kitasatosporales</taxon>
        <taxon>Streptomycetaceae</taxon>
        <taxon>Streptomyces</taxon>
    </lineage>
</organism>
<keyword evidence="6" id="KW-1185">Reference proteome</keyword>
<dbReference type="EMBL" id="CP032230">
    <property type="protein sequence ID" value="QBJ94434.1"/>
    <property type="molecule type" value="Genomic_DNA"/>
</dbReference>
<protein>
    <submittedName>
        <fullName evidence="5">Uncharacterized protein</fullName>
    </submittedName>
</protein>
<sequence>MPQRKTAVTSNADLLAAYRQLPREQRLEIARAASPELRAQLAHLEREMAMDRSPGALAAVLTNGKEMQARHLDLVDQAFQRIAVGERVKVMLTMPPRHGKSRRASRWAPVWYLRRNPDHRLMLASYSATLADDHGRWIRDTITGYASVLGISLNQGSRAANRFDIDGREGGMVTAGVGGGLTGKGANCLPDETLVTTEIGRIAMSELVAMKMKPRVLSFNHATGRPEWRRILATRTTTADGLIEVTSARGHTVRATGDHPFYVPGFGYRPAASLRPRDRLTTHVLEGEPTLHTVRQGSGEAQGDAQSHMQGLLQPGSIREDPSSLPMVQRGIPEAPVRVQQGSSARTLLVLLLQGPLAGAPCGEERPPVPALRHRNARQEEQQVLLDAMPHRLSGASGKAVHHVRTVLSTSEQPNRVLLPRLRGQGPLDTHARLGKLPLQGRHQLQQVVQGDTSADLRAGQGLLRRLLRRLQAGHVHAERRACSAVEPDRASPGREPGEQPRREPHLALLHLPRRTPQVHGDAVSLVRRVHAPGVRVHDIQVEGNSNFFADGLLVHNCLIVDDPFKGSEDAESQTQRDRVWDWWQSVALTRLEPNGSLVVINTRWNPDDLSGRLLETEGDEWTVLDLPALAMAEDDPLGRSHGEALWPERYNTEDLARIRKGVGERVWWALYQQQPRPLDGGVWQWAWITGNRCSPVAFRGVDLSRTLVAIDPSGGAGTANDETGIVAGGRAADGDLYLLADRSGRHGANAWGTEACLLAIELDADAFVVETNFGGDMTRQVLIQAWQDLQRSGRTQGRPMPRIVEVNAKQGKRLRAEPIAQLYEQGRVHHVGEFPDLERQMVTWLPGMDSPDRMDAAVHALTELADPAQHGLGSHAYSDQRLRGRR</sequence>
<evidence type="ECO:0000313" key="6">
    <source>
        <dbReference type="Proteomes" id="UP000292547"/>
    </source>
</evidence>
<dbReference type="SMART" id="SM00306">
    <property type="entry name" value="HintN"/>
    <property type="match status" value="1"/>
</dbReference>
<proteinExistence type="predicted"/>
<dbReference type="InterPro" id="IPR006141">
    <property type="entry name" value="Intein_N"/>
</dbReference>
<dbReference type="PROSITE" id="PS50818">
    <property type="entry name" value="INTEIN_C_TER"/>
    <property type="match status" value="1"/>
</dbReference>
<dbReference type="CDD" id="cd00081">
    <property type="entry name" value="Hint"/>
    <property type="match status" value="1"/>
</dbReference>
<evidence type="ECO:0000259" key="3">
    <source>
        <dbReference type="SMART" id="SM00305"/>
    </source>
</evidence>
<feature type="domain" description="Hint" evidence="4">
    <location>
        <begin position="186"/>
        <end position="284"/>
    </location>
</feature>
<dbReference type="SUPFAM" id="SSF51294">
    <property type="entry name" value="Hedgehog/intein (Hint) domain"/>
    <property type="match status" value="1"/>
</dbReference>
<accession>A0A4P6U5M1</accession>
<feature type="domain" description="Hint" evidence="3">
    <location>
        <begin position="516"/>
        <end position="563"/>
    </location>
</feature>
<dbReference type="NCBIfam" id="TIGR01445">
    <property type="entry name" value="intein_Nterm"/>
    <property type="match status" value="1"/>
</dbReference>
<keyword evidence="1" id="KW-1188">Viral release from host cell</keyword>
<dbReference type="AlphaFoldDB" id="A0A4P6U5M1"/>
<dbReference type="InterPro" id="IPR035421">
    <property type="entry name" value="Terminase_6C"/>
</dbReference>
<dbReference type="SMART" id="SM00305">
    <property type="entry name" value="HintC"/>
    <property type="match status" value="1"/>
</dbReference>
<dbReference type="InterPro" id="IPR036844">
    <property type="entry name" value="Hint_dom_sf"/>
</dbReference>
<dbReference type="OrthoDB" id="4519042at2"/>
<dbReference type="InterPro" id="IPR003586">
    <property type="entry name" value="Hint_dom_C"/>
</dbReference>
<evidence type="ECO:0000313" key="5">
    <source>
        <dbReference type="EMBL" id="QBJ94434.1"/>
    </source>
</evidence>
<dbReference type="InterPro" id="IPR003587">
    <property type="entry name" value="Hint_dom_N"/>
</dbReference>
<evidence type="ECO:0000256" key="1">
    <source>
        <dbReference type="ARBA" id="ARBA00022612"/>
    </source>
</evidence>
<dbReference type="Proteomes" id="UP000292547">
    <property type="component" value="Plasmid unnamed"/>
</dbReference>